<evidence type="ECO:0000256" key="1">
    <source>
        <dbReference type="SAM" id="MobiDB-lite"/>
    </source>
</evidence>
<accession>A0ABR1Y9Z1</accession>
<dbReference type="InterPro" id="IPR016712">
    <property type="entry name" value="Rbsml_bS1m-like"/>
</dbReference>
<sequence>MSTRMAARRLSSPTANLLRKSRLFSLPPPIPPPFEGDGAFQSTVGSDTATQAFPTHQAIATPTSSLHRGDWGLKRPLPMRETTRSSAPAMRVFEVDTINFITDFESAGDHVRTLEKWQEMNMPISLPGRKIGASQTPAFVSAFTENEDNTYLDENMREEGQRKWRFKGPSVGEMTSGDFEKFLNTKVKGAKRTFGLFLKEKIEESTLHERREAARNQGTDPPLYADIELSPEAFQARIKRLREDTGLSSPLSRWIMEYFDMPQLRAEPKPYKMDNQELLLESEMKISKPRTHPSAGLSYLRTRNFMDNHPILGPRDEHAPIEARLLSSTTETNKNAKIGVAGIVSNLHRHQNADSRTSNKYNFDGKGGHKLWVTPTHASVDSNGRINLETNLENEYKVASRKGETFIEPELETSLRKTAERAAPLPPTSMPSFQQMSSYKGGSQNTEDLMNVIGPRSS</sequence>
<dbReference type="Pfam" id="PF11709">
    <property type="entry name" value="Mit_ribos_Mrp51"/>
    <property type="match status" value="1"/>
</dbReference>
<keyword evidence="2" id="KW-0687">Ribonucleoprotein</keyword>
<proteinExistence type="predicted"/>
<gene>
    <name evidence="2" type="ORF">HDK90DRAFT_498895</name>
</gene>
<reference evidence="2 3" key="1">
    <citation type="submission" date="2024-04" db="EMBL/GenBank/DDBJ databases">
        <title>Phyllosticta paracitricarpa is synonymous to the EU quarantine fungus P. citricarpa based on phylogenomic analyses.</title>
        <authorList>
            <consortium name="Lawrence Berkeley National Laboratory"/>
            <person name="Van Ingen-Buijs V.A."/>
            <person name="Van Westerhoven A.C."/>
            <person name="Haridas S."/>
            <person name="Skiadas P."/>
            <person name="Martin F."/>
            <person name="Groenewald J.Z."/>
            <person name="Crous P.W."/>
            <person name="Seidl M.F."/>
        </authorList>
    </citation>
    <scope>NUCLEOTIDE SEQUENCE [LARGE SCALE GENOMIC DNA]</scope>
    <source>
        <strain evidence="2 3">CBS 123374</strain>
    </source>
</reference>
<evidence type="ECO:0000313" key="3">
    <source>
        <dbReference type="Proteomes" id="UP001492380"/>
    </source>
</evidence>
<evidence type="ECO:0000313" key="2">
    <source>
        <dbReference type="EMBL" id="KAK8223769.1"/>
    </source>
</evidence>
<keyword evidence="2" id="KW-0689">Ribosomal protein</keyword>
<protein>
    <submittedName>
        <fullName evidence="2">Mitochondrial ribosomal protein MRP51</fullName>
    </submittedName>
</protein>
<organism evidence="2 3">
    <name type="scientific">Phyllosticta capitalensis</name>
    <dbReference type="NCBI Taxonomy" id="121624"/>
    <lineage>
        <taxon>Eukaryota</taxon>
        <taxon>Fungi</taxon>
        <taxon>Dikarya</taxon>
        <taxon>Ascomycota</taxon>
        <taxon>Pezizomycotina</taxon>
        <taxon>Dothideomycetes</taxon>
        <taxon>Dothideomycetes incertae sedis</taxon>
        <taxon>Botryosphaeriales</taxon>
        <taxon>Phyllostictaceae</taxon>
        <taxon>Phyllosticta</taxon>
    </lineage>
</organism>
<feature type="compositionally biased region" description="Polar residues" evidence="1">
    <location>
        <begin position="430"/>
        <end position="448"/>
    </location>
</feature>
<dbReference type="PANTHER" id="PTHR28058:SF1">
    <property type="entry name" value="SMALL RIBOSOMAL SUBUNIT PROTEIN BS1M"/>
    <property type="match status" value="1"/>
</dbReference>
<dbReference type="EMBL" id="JBBWRZ010000013">
    <property type="protein sequence ID" value="KAK8223769.1"/>
    <property type="molecule type" value="Genomic_DNA"/>
</dbReference>
<dbReference type="PANTHER" id="PTHR28058">
    <property type="entry name" value="37S RIBOSOMAL PROTEIN MRP51, MITOCHONDRIAL"/>
    <property type="match status" value="1"/>
</dbReference>
<name>A0ABR1Y9Z1_9PEZI</name>
<dbReference type="Proteomes" id="UP001492380">
    <property type="component" value="Unassembled WGS sequence"/>
</dbReference>
<feature type="region of interest" description="Disordered" evidence="1">
    <location>
        <begin position="409"/>
        <end position="458"/>
    </location>
</feature>
<comment type="caution">
    <text evidence="2">The sequence shown here is derived from an EMBL/GenBank/DDBJ whole genome shotgun (WGS) entry which is preliminary data.</text>
</comment>
<dbReference type="GO" id="GO:0005840">
    <property type="term" value="C:ribosome"/>
    <property type="evidence" value="ECO:0007669"/>
    <property type="project" value="UniProtKB-KW"/>
</dbReference>
<keyword evidence="3" id="KW-1185">Reference proteome</keyword>